<dbReference type="PANTHER" id="PTHR10334">
    <property type="entry name" value="CYSTEINE-RICH SECRETORY PROTEIN-RELATED"/>
    <property type="match status" value="1"/>
</dbReference>
<accession>A0A8I6S212</accession>
<dbReference type="KEGG" id="clec:106669332"/>
<evidence type="ECO:0000259" key="2">
    <source>
        <dbReference type="SMART" id="SM00198"/>
    </source>
</evidence>
<keyword evidence="4" id="KW-1185">Reference proteome</keyword>
<dbReference type="OMA" id="MAWNSAL"/>
<dbReference type="SUPFAM" id="SSF55797">
    <property type="entry name" value="PR-1-like"/>
    <property type="match status" value="1"/>
</dbReference>
<dbReference type="CDD" id="cd05380">
    <property type="entry name" value="CAP_euk"/>
    <property type="match status" value="1"/>
</dbReference>
<feature type="signal peptide" evidence="1">
    <location>
        <begin position="1"/>
        <end position="18"/>
    </location>
</feature>
<evidence type="ECO:0000256" key="1">
    <source>
        <dbReference type="SAM" id="SignalP"/>
    </source>
</evidence>
<dbReference type="InterPro" id="IPR035940">
    <property type="entry name" value="CAP_sf"/>
</dbReference>
<keyword evidence="1" id="KW-0732">Signal</keyword>
<dbReference type="PROSITE" id="PS01010">
    <property type="entry name" value="CRISP_2"/>
    <property type="match status" value="1"/>
</dbReference>
<feature type="chain" id="PRO_5035289418" description="SCP domain-containing protein" evidence="1">
    <location>
        <begin position="19"/>
        <end position="230"/>
    </location>
</feature>
<dbReference type="InterPro" id="IPR014044">
    <property type="entry name" value="CAP_dom"/>
</dbReference>
<protein>
    <recommendedName>
        <fullName evidence="2">SCP domain-containing protein</fullName>
    </recommendedName>
</protein>
<dbReference type="AlphaFoldDB" id="A0A8I6S212"/>
<dbReference type="InterPro" id="IPR001283">
    <property type="entry name" value="CRISP-related"/>
</dbReference>
<dbReference type="PROSITE" id="PS01009">
    <property type="entry name" value="CRISP_1"/>
    <property type="match status" value="1"/>
</dbReference>
<feature type="domain" description="SCP" evidence="2">
    <location>
        <begin position="31"/>
        <end position="180"/>
    </location>
</feature>
<dbReference type="PRINTS" id="PR00837">
    <property type="entry name" value="V5TPXLIKE"/>
</dbReference>
<dbReference type="PRINTS" id="PR00838">
    <property type="entry name" value="V5ALLERGEN"/>
</dbReference>
<dbReference type="Pfam" id="PF00188">
    <property type="entry name" value="CAP"/>
    <property type="match status" value="1"/>
</dbReference>
<organism evidence="3 4">
    <name type="scientific">Cimex lectularius</name>
    <name type="common">Bed bug</name>
    <name type="synonym">Acanthia lectularia</name>
    <dbReference type="NCBI Taxonomy" id="79782"/>
    <lineage>
        <taxon>Eukaryota</taxon>
        <taxon>Metazoa</taxon>
        <taxon>Ecdysozoa</taxon>
        <taxon>Arthropoda</taxon>
        <taxon>Hexapoda</taxon>
        <taxon>Insecta</taxon>
        <taxon>Pterygota</taxon>
        <taxon>Neoptera</taxon>
        <taxon>Paraneoptera</taxon>
        <taxon>Hemiptera</taxon>
        <taxon>Heteroptera</taxon>
        <taxon>Panheteroptera</taxon>
        <taxon>Cimicomorpha</taxon>
        <taxon>Cimicidae</taxon>
        <taxon>Cimex</taxon>
    </lineage>
</organism>
<dbReference type="OrthoDB" id="289431at2759"/>
<dbReference type="Gene3D" id="3.40.33.10">
    <property type="entry name" value="CAP"/>
    <property type="match status" value="1"/>
</dbReference>
<dbReference type="GO" id="GO:0005576">
    <property type="term" value="C:extracellular region"/>
    <property type="evidence" value="ECO:0007669"/>
    <property type="project" value="UniProtKB-SubCell"/>
</dbReference>
<dbReference type="InterPro" id="IPR002413">
    <property type="entry name" value="V5_allergen-like"/>
</dbReference>
<proteinExistence type="predicted"/>
<dbReference type="Proteomes" id="UP000494040">
    <property type="component" value="Unassembled WGS sequence"/>
</dbReference>
<dbReference type="SMART" id="SM00198">
    <property type="entry name" value="SCP"/>
    <property type="match status" value="1"/>
</dbReference>
<dbReference type="RefSeq" id="XP_014254232.1">
    <property type="nucleotide sequence ID" value="XM_014398746.2"/>
</dbReference>
<evidence type="ECO:0000313" key="4">
    <source>
        <dbReference type="Proteomes" id="UP000494040"/>
    </source>
</evidence>
<dbReference type="EnsemblMetazoa" id="XM_014398746.2">
    <property type="protein sequence ID" value="XP_014254232.1"/>
    <property type="gene ID" value="LOC106669332"/>
</dbReference>
<dbReference type="GeneID" id="106669332"/>
<sequence>MLTVRLTLILSCFAFVTPTCVDRVIFPMNDEIRKVIIDTHNELRNKVAKGDQPTQNPAQNMRKLYWSEALEKEAQDWADTCQFRHDPLLRESRHGQNIYWVHSSYEKINMTAYLMEGVIEWYNEVDLGYNGTFNPETGHYSQLIWGATKLVGCGVAVTKTGRYTDIYLVCNYTPGGNVVGKLPYEYGTVDCENNEMFSSTDYSHLCDINREMLLSCQKQQKELVKANNHL</sequence>
<reference evidence="3" key="1">
    <citation type="submission" date="2022-01" db="UniProtKB">
        <authorList>
            <consortium name="EnsemblMetazoa"/>
        </authorList>
    </citation>
    <scope>IDENTIFICATION</scope>
</reference>
<evidence type="ECO:0000313" key="3">
    <source>
        <dbReference type="EnsemblMetazoa" id="XP_014254232.1"/>
    </source>
</evidence>
<dbReference type="InterPro" id="IPR018244">
    <property type="entry name" value="Allrgn_V5/Tpx1_CS"/>
</dbReference>
<name>A0A8I6S212_CIMLE</name>